<gene>
    <name evidence="1" type="ORF">V9T40_012426</name>
</gene>
<name>A0AAN9T7S1_9HEMI</name>
<dbReference type="AlphaFoldDB" id="A0AAN9T7S1"/>
<accession>A0AAN9T7S1</accession>
<sequence>MKLENKNSESDDDKSSPQCLLHEYIKLKDFKKLTKLLSESRNLIDINQPDWNGTGHAPILDATLLGDVGMVR</sequence>
<evidence type="ECO:0000313" key="1">
    <source>
        <dbReference type="EMBL" id="KAK7576140.1"/>
    </source>
</evidence>
<protein>
    <submittedName>
        <fullName evidence="1">Uncharacterized protein</fullName>
    </submittedName>
</protein>
<reference evidence="1 2" key="1">
    <citation type="submission" date="2024-03" db="EMBL/GenBank/DDBJ databases">
        <title>Adaptation during the transition from Ophiocordyceps entomopathogen to insect associate is accompanied by gene loss and intensified selection.</title>
        <authorList>
            <person name="Ward C.M."/>
            <person name="Onetto C.A."/>
            <person name="Borneman A.R."/>
        </authorList>
    </citation>
    <scope>NUCLEOTIDE SEQUENCE [LARGE SCALE GENOMIC DNA]</scope>
    <source>
        <strain evidence="1">AWRI1</strain>
        <tissue evidence="1">Single Adult Female</tissue>
    </source>
</reference>
<proteinExistence type="predicted"/>
<evidence type="ECO:0000313" key="2">
    <source>
        <dbReference type="Proteomes" id="UP001367676"/>
    </source>
</evidence>
<comment type="caution">
    <text evidence="1">The sequence shown here is derived from an EMBL/GenBank/DDBJ whole genome shotgun (WGS) entry which is preliminary data.</text>
</comment>
<organism evidence="1 2">
    <name type="scientific">Parthenolecanium corni</name>
    <dbReference type="NCBI Taxonomy" id="536013"/>
    <lineage>
        <taxon>Eukaryota</taxon>
        <taxon>Metazoa</taxon>
        <taxon>Ecdysozoa</taxon>
        <taxon>Arthropoda</taxon>
        <taxon>Hexapoda</taxon>
        <taxon>Insecta</taxon>
        <taxon>Pterygota</taxon>
        <taxon>Neoptera</taxon>
        <taxon>Paraneoptera</taxon>
        <taxon>Hemiptera</taxon>
        <taxon>Sternorrhyncha</taxon>
        <taxon>Coccoidea</taxon>
        <taxon>Coccidae</taxon>
        <taxon>Parthenolecanium</taxon>
    </lineage>
</organism>
<keyword evidence="2" id="KW-1185">Reference proteome</keyword>
<dbReference type="Proteomes" id="UP001367676">
    <property type="component" value="Unassembled WGS sequence"/>
</dbReference>
<dbReference type="EMBL" id="JBBCAQ010000036">
    <property type="protein sequence ID" value="KAK7576140.1"/>
    <property type="molecule type" value="Genomic_DNA"/>
</dbReference>